<evidence type="ECO:0000259" key="1">
    <source>
        <dbReference type="SMART" id="SM00943"/>
    </source>
</evidence>
<name>A0A0R3MWN2_9BRAD</name>
<keyword evidence="3" id="KW-1185">Reference proteome</keyword>
<sequence>MTEAPFSQVGPDLFRMGYNPIPIMPGDKKPGMMVGDEWRLFKGWNEFCVSRPSQFQINQWAKWPLAGVGVACGQGLICIDIDLEEAVAALLEILPLSTVQKKGRKGISLFYRGNTEKIRSKNFRTPERVGLVDLLAEGKQTVLPPSIHPDTGEPYYWWTEGTLLNTYPEDLTELDDDIADQIAEVLKQFGYDPEGDRIVERVVAGDIPETALTHSSDFYRKLNEDALANLHAWVPKLGLPKCQCKFGNVYRAVAPWRASGSGRAVARRNPNLSLSSKGIEDFGTGEKFTALNVVMKVMGINDSERDAAVQWLGENLGYNFGIEIDLRNRRKEAEALGKAAQHLTPLPEKIIHVSTPTHAEPPLALRAPVEATYVNNDVADDGITIQTPTWKPTKRGNLVGLLAPSEPPVPAVVDADAIPEEMGTEEVPIVPPTMDELEALCRDVPGLIGEMMDWIVGCSNSPSRPLALGPALTFVGTLAGRHHEGPTELRTNLYICALAPSGYGKDHARKRVLALAEKAGLHTNYIGPEDFLSDSALRKTIERRPSLLSMMDEFGGFINKIMDRRAGSHQSNMRTMLLKLFTMSDSSYQGTEGAQETATPIHNPNFSIYGTSTPHDFWPSMSGKGIGDGFLPRWLVLTVSGEPLRGVAKTHDREPPDRLVEWCRAIVSLSQKGNLPPSSSRPVQALKAGWGKDAEACYEYHRELFSKRANAMKNEMSVLWSRTMEIALRIAHIVAIGVNPEYPVVTEDNMLWAIRLVELSVRSCLIEVGDRLASTEKQAEYLKVRRMIKEAGEFGLTDTKLKAQVNGEFDLARLNAITTQLQESKQIDRKFTSGKTGGRPTFRWVAL</sequence>
<feature type="domain" description="DNA primase/polymerase bifunctional N-terminal" evidence="1">
    <location>
        <begin position="10"/>
        <end position="171"/>
    </location>
</feature>
<reference evidence="2 3" key="1">
    <citation type="submission" date="2014-03" db="EMBL/GenBank/DDBJ databases">
        <title>Bradyrhizobium valentinum sp. nov., isolated from effective nodules of Lupinus mariae-josephae, a lupine endemic of basic-lime soils in Eastern Spain.</title>
        <authorList>
            <person name="Duran D."/>
            <person name="Rey L."/>
            <person name="Navarro A."/>
            <person name="Busquets A."/>
            <person name="Imperial J."/>
            <person name="Ruiz-Argueso T."/>
        </authorList>
    </citation>
    <scope>NUCLEOTIDE SEQUENCE [LARGE SCALE GENOMIC DNA]</scope>
    <source>
        <strain evidence="2 3">Ro19</strain>
    </source>
</reference>
<dbReference type="OrthoDB" id="5453446at2"/>
<evidence type="ECO:0000313" key="3">
    <source>
        <dbReference type="Proteomes" id="UP000052023"/>
    </source>
</evidence>
<comment type="caution">
    <text evidence="2">The sequence shown here is derived from an EMBL/GenBank/DDBJ whole genome shotgun (WGS) entry which is preliminary data.</text>
</comment>
<dbReference type="Proteomes" id="UP000052023">
    <property type="component" value="Unassembled WGS sequence"/>
</dbReference>
<dbReference type="CDD" id="cd04859">
    <property type="entry name" value="Prim_Pol"/>
    <property type="match status" value="1"/>
</dbReference>
<protein>
    <recommendedName>
        <fullName evidence="1">DNA primase/polymerase bifunctional N-terminal domain-containing protein</fullName>
    </recommendedName>
</protein>
<accession>A0A0R3MWN2</accession>
<dbReference type="RefSeq" id="WP_057845570.1">
    <property type="nucleotide sequence ID" value="NZ_LLYA01000170.1"/>
</dbReference>
<evidence type="ECO:0000313" key="2">
    <source>
        <dbReference type="EMBL" id="KRR21670.1"/>
    </source>
</evidence>
<proteinExistence type="predicted"/>
<dbReference type="Pfam" id="PF09250">
    <property type="entry name" value="Prim-Pol"/>
    <property type="match status" value="1"/>
</dbReference>
<dbReference type="InterPro" id="IPR025048">
    <property type="entry name" value="DUF3987"/>
</dbReference>
<gene>
    <name evidence="2" type="ORF">CQ13_06365</name>
</gene>
<dbReference type="SMART" id="SM00943">
    <property type="entry name" value="Prim-Pol"/>
    <property type="match status" value="1"/>
</dbReference>
<dbReference type="EMBL" id="LLYA01000170">
    <property type="protein sequence ID" value="KRR21670.1"/>
    <property type="molecule type" value="Genomic_DNA"/>
</dbReference>
<organism evidence="2 3">
    <name type="scientific">Bradyrhizobium retamae</name>
    <dbReference type="NCBI Taxonomy" id="1300035"/>
    <lineage>
        <taxon>Bacteria</taxon>
        <taxon>Pseudomonadati</taxon>
        <taxon>Pseudomonadota</taxon>
        <taxon>Alphaproteobacteria</taxon>
        <taxon>Hyphomicrobiales</taxon>
        <taxon>Nitrobacteraceae</taxon>
        <taxon>Bradyrhizobium</taxon>
    </lineage>
</organism>
<dbReference type="InterPro" id="IPR015330">
    <property type="entry name" value="DNA_primase/pol_bifunc_N"/>
</dbReference>
<dbReference type="Pfam" id="PF13148">
    <property type="entry name" value="DUF3987"/>
    <property type="match status" value="1"/>
</dbReference>
<dbReference type="AlphaFoldDB" id="A0A0R3MWN2"/>
<dbReference type="SUPFAM" id="SSF56747">
    <property type="entry name" value="Prim-pol domain"/>
    <property type="match status" value="1"/>
</dbReference>